<evidence type="ECO:0000256" key="1">
    <source>
        <dbReference type="RuleBase" id="RU363072"/>
    </source>
</evidence>
<evidence type="ECO:0000313" key="5">
    <source>
        <dbReference type="Proteomes" id="UP000702425"/>
    </source>
</evidence>
<reference evidence="4 5" key="1">
    <citation type="journal article" date="2020" name="Sci. Rep.">
        <title>A novel cyanobacterial geosmin producer, revising GeoA distribution and dispersion patterns in Bacteria.</title>
        <authorList>
            <person name="Churro C."/>
            <person name="Semedo-Aguiar A.P."/>
            <person name="Silva A.D."/>
            <person name="Pereira-Leal J.B."/>
            <person name="Leite R.B."/>
        </authorList>
    </citation>
    <scope>NUCLEOTIDE SEQUENCE [LARGE SCALE GENOMIC DNA]</scope>
    <source>
        <strain evidence="4 5">IPMA8</strain>
    </source>
</reference>
<feature type="compositionally biased region" description="Basic and acidic residues" evidence="2">
    <location>
        <begin position="275"/>
        <end position="290"/>
    </location>
</feature>
<feature type="region of interest" description="Disordered" evidence="2">
    <location>
        <begin position="272"/>
        <end position="292"/>
    </location>
</feature>
<comment type="similarity">
    <text evidence="1">Belongs to the OprB family.</text>
</comment>
<dbReference type="PANTHER" id="PTHR43308:SF1">
    <property type="entry name" value="OUTER MEMBRANE PROTEIN ALPHA"/>
    <property type="match status" value="1"/>
</dbReference>
<dbReference type="PANTHER" id="PTHR43308">
    <property type="entry name" value="OUTER MEMBRANE PROTEIN ALPHA-RELATED"/>
    <property type="match status" value="1"/>
</dbReference>
<sequence>MKNQKCDRQIWEILSSLILGFGLQALLSVPALAETTNPETIANSENSEDPVNEWYQLPAPTNNLPDNFDRNPDRQSVENSHNVDVTSAINPTSEPPVPMASEIETHISEASETQPAEIPPLVEQNKLANPPLIYPTENSIEQVTSVSQLSDVQPTDWAFQALQSLVERYGCIAGYPDGTYRGNRALTRYEFAAGVNACLDEIRESIAKQTQNQVNRNDLIKVQKLQEEFAAEIATLRGRTDLLEARATELEANQFSTTTKLSGFTIFGIQGRTPNRADRAPRDGKKDTKDPGTNVNIINLNQFYLTTQFSPRSNLLIGFYNQNGGTSPQLTEDVNLAYNLAETSGLTVSDLNYRFLVGDKLAVFAGTAGVNMVTGFRGPNRVESAASGPLSAFAQRNPILNTGLGLGGIGIDWQFANRASLQAVYSTNIPGFFVSSNGSEGHNTFGVQLTLTPADPVDLTVYYVNDYSPNGNLINLAGDGQLTAINPSTNKSASLQTNAVGASLNWRLSSRVSVGGWAGYTNSRIPGKSGTVATTNYMVFVNFPDLFKSGSLGGIYIGQPPKIVSSNLPTGNNVPDFLDTGLGRSGGQPGTTTHVEVFYRWQVNDNISVTPGLILIFQPGHTPDSDPISVGVLRTSFSF</sequence>
<dbReference type="Pfam" id="PF00395">
    <property type="entry name" value="SLH"/>
    <property type="match status" value="1"/>
</dbReference>
<comment type="caution">
    <text evidence="4">The sequence shown here is derived from an EMBL/GenBank/DDBJ whole genome shotgun (WGS) entry which is preliminary data.</text>
</comment>
<dbReference type="InterPro" id="IPR007049">
    <property type="entry name" value="Carb-sel_porin_OprB"/>
</dbReference>
<gene>
    <name evidence="4" type="primary">slpA_7</name>
    <name evidence="4" type="ORF">E5S67_03870</name>
</gene>
<proteinExistence type="inferred from homology"/>
<protein>
    <submittedName>
        <fullName evidence="4">S-layer protein SlpA</fullName>
    </submittedName>
</protein>
<dbReference type="InterPro" id="IPR001119">
    <property type="entry name" value="SLH_dom"/>
</dbReference>
<dbReference type="RefSeq" id="WP_216670585.1">
    <property type="nucleotide sequence ID" value="NZ_CAWPPK010000290.1"/>
</dbReference>
<organism evidence="4 5">
    <name type="scientific">Microcoleus asticus IPMA8</name>
    <dbReference type="NCBI Taxonomy" id="2563858"/>
    <lineage>
        <taxon>Bacteria</taxon>
        <taxon>Bacillati</taxon>
        <taxon>Cyanobacteriota</taxon>
        <taxon>Cyanophyceae</taxon>
        <taxon>Oscillatoriophycideae</taxon>
        <taxon>Oscillatoriales</taxon>
        <taxon>Microcoleaceae</taxon>
        <taxon>Microcoleus</taxon>
        <taxon>Microcoleus asticus</taxon>
    </lineage>
</organism>
<evidence type="ECO:0000259" key="3">
    <source>
        <dbReference type="PROSITE" id="PS51272"/>
    </source>
</evidence>
<dbReference type="NCBIfam" id="NF033921">
    <property type="entry name" value="por_somb"/>
    <property type="match status" value="1"/>
</dbReference>
<evidence type="ECO:0000256" key="2">
    <source>
        <dbReference type="SAM" id="MobiDB-lite"/>
    </source>
</evidence>
<keyword evidence="5" id="KW-1185">Reference proteome</keyword>
<dbReference type="Proteomes" id="UP000702425">
    <property type="component" value="Unassembled WGS sequence"/>
</dbReference>
<accession>A0ABX2D298</accession>
<feature type="domain" description="SLH" evidence="3">
    <location>
        <begin position="145"/>
        <end position="209"/>
    </location>
</feature>
<dbReference type="PROSITE" id="PS51272">
    <property type="entry name" value="SLH"/>
    <property type="match status" value="1"/>
</dbReference>
<name>A0ABX2D298_9CYAN</name>
<dbReference type="InterPro" id="IPR047684">
    <property type="entry name" value="Por_som-like"/>
</dbReference>
<dbReference type="EMBL" id="SRRZ01000074">
    <property type="protein sequence ID" value="NQE36107.1"/>
    <property type="molecule type" value="Genomic_DNA"/>
</dbReference>
<dbReference type="InterPro" id="IPR051465">
    <property type="entry name" value="Cell_Envelope_Struct_Comp"/>
</dbReference>
<dbReference type="Pfam" id="PF04966">
    <property type="entry name" value="OprB"/>
    <property type="match status" value="1"/>
</dbReference>
<evidence type="ECO:0000313" key="4">
    <source>
        <dbReference type="EMBL" id="NQE36107.1"/>
    </source>
</evidence>